<dbReference type="InterPro" id="IPR038377">
    <property type="entry name" value="Na/Glc_symporter_sf"/>
</dbReference>
<dbReference type="GO" id="GO:0015293">
    <property type="term" value="F:symporter activity"/>
    <property type="evidence" value="ECO:0007669"/>
    <property type="project" value="TreeGrafter"/>
</dbReference>
<comment type="subcellular location">
    <subcellularLocation>
        <location evidence="1">Cell membrane</location>
        <topology evidence="1">Multi-pass membrane protein</topology>
    </subcellularLocation>
</comment>
<dbReference type="Gene3D" id="1.20.1730.10">
    <property type="entry name" value="Sodium/glucose cotransporter"/>
    <property type="match status" value="1"/>
</dbReference>
<evidence type="ECO:0000256" key="8">
    <source>
        <dbReference type="ARBA" id="ARBA00023065"/>
    </source>
</evidence>
<dbReference type="Proteomes" id="UP001163046">
    <property type="component" value="Unassembled WGS sequence"/>
</dbReference>
<evidence type="ECO:0000256" key="2">
    <source>
        <dbReference type="ARBA" id="ARBA00006434"/>
    </source>
</evidence>
<dbReference type="OrthoDB" id="6361733at2759"/>
<dbReference type="PANTHER" id="PTHR42985">
    <property type="entry name" value="SODIUM-COUPLED MONOCARBOXYLATE TRANSPORTER"/>
    <property type="match status" value="1"/>
</dbReference>
<sequence length="91" mass="9796">MNGSESLKLFPRAFQLQTLPYFVINKLHNLKGLPGMFTACLYAGALSTGSSALNSMSLVVLEDIIKKRAKNLTDADAAKLCKIIAVALVLL</sequence>
<keyword evidence="12" id="KW-1185">Reference proteome</keyword>
<dbReference type="AlphaFoldDB" id="A0A9W9ZMU3"/>
<evidence type="ECO:0000256" key="5">
    <source>
        <dbReference type="ARBA" id="ARBA00022692"/>
    </source>
</evidence>
<comment type="caution">
    <text evidence="11">The sequence shown here is derived from an EMBL/GenBank/DDBJ whole genome shotgun (WGS) entry which is preliminary data.</text>
</comment>
<evidence type="ECO:0000256" key="6">
    <source>
        <dbReference type="ARBA" id="ARBA00022989"/>
    </source>
</evidence>
<organism evidence="11 12">
    <name type="scientific">Desmophyllum pertusum</name>
    <dbReference type="NCBI Taxonomy" id="174260"/>
    <lineage>
        <taxon>Eukaryota</taxon>
        <taxon>Metazoa</taxon>
        <taxon>Cnidaria</taxon>
        <taxon>Anthozoa</taxon>
        <taxon>Hexacorallia</taxon>
        <taxon>Scleractinia</taxon>
        <taxon>Caryophylliina</taxon>
        <taxon>Caryophylliidae</taxon>
        <taxon>Desmophyllum</taxon>
    </lineage>
</organism>
<keyword evidence="7" id="KW-0915">Sodium</keyword>
<keyword evidence="3" id="KW-0813">Transport</keyword>
<comment type="similarity">
    <text evidence="2">Belongs to the sodium:solute symporter (SSF) (TC 2.A.21) family.</text>
</comment>
<name>A0A9W9ZMU3_9CNID</name>
<dbReference type="GO" id="GO:0005886">
    <property type="term" value="C:plasma membrane"/>
    <property type="evidence" value="ECO:0007669"/>
    <property type="project" value="UniProtKB-SubCell"/>
</dbReference>
<reference evidence="11" key="1">
    <citation type="submission" date="2023-01" db="EMBL/GenBank/DDBJ databases">
        <title>Genome assembly of the deep-sea coral Lophelia pertusa.</title>
        <authorList>
            <person name="Herrera S."/>
            <person name="Cordes E."/>
        </authorList>
    </citation>
    <scope>NUCLEOTIDE SEQUENCE</scope>
    <source>
        <strain evidence="11">USNM1676648</strain>
        <tissue evidence="11">Polyp</tissue>
    </source>
</reference>
<dbReference type="PANTHER" id="PTHR42985:SF40">
    <property type="entry name" value="LD47995P-RELATED"/>
    <property type="match status" value="1"/>
</dbReference>
<evidence type="ECO:0000256" key="4">
    <source>
        <dbReference type="ARBA" id="ARBA00022475"/>
    </source>
</evidence>
<accession>A0A9W9ZMU3</accession>
<evidence type="ECO:0000256" key="10">
    <source>
        <dbReference type="ARBA" id="ARBA00023201"/>
    </source>
</evidence>
<dbReference type="GO" id="GO:0006814">
    <property type="term" value="P:sodium ion transport"/>
    <property type="evidence" value="ECO:0007669"/>
    <property type="project" value="UniProtKB-KW"/>
</dbReference>
<protein>
    <submittedName>
        <fullName evidence="11">Uncharacterized protein</fullName>
    </submittedName>
</protein>
<evidence type="ECO:0000256" key="3">
    <source>
        <dbReference type="ARBA" id="ARBA00022448"/>
    </source>
</evidence>
<keyword evidence="5" id="KW-0812">Transmembrane</keyword>
<keyword evidence="4" id="KW-1003">Cell membrane</keyword>
<dbReference type="PROSITE" id="PS50283">
    <property type="entry name" value="NA_SOLUT_SYMP_3"/>
    <property type="match status" value="1"/>
</dbReference>
<proteinExistence type="inferred from homology"/>
<evidence type="ECO:0000313" key="12">
    <source>
        <dbReference type="Proteomes" id="UP001163046"/>
    </source>
</evidence>
<dbReference type="InterPro" id="IPR001734">
    <property type="entry name" value="Na/solute_symporter"/>
</dbReference>
<keyword evidence="6" id="KW-1133">Transmembrane helix</keyword>
<dbReference type="InterPro" id="IPR051163">
    <property type="entry name" value="Sodium:Solute_Symporter_SSF"/>
</dbReference>
<evidence type="ECO:0000313" key="11">
    <source>
        <dbReference type="EMBL" id="KAJ7384426.1"/>
    </source>
</evidence>
<evidence type="ECO:0000256" key="7">
    <source>
        <dbReference type="ARBA" id="ARBA00023053"/>
    </source>
</evidence>
<keyword evidence="10" id="KW-0739">Sodium transport</keyword>
<keyword evidence="8" id="KW-0406">Ion transport</keyword>
<gene>
    <name evidence="11" type="ORF">OS493_021838</name>
</gene>
<evidence type="ECO:0000256" key="9">
    <source>
        <dbReference type="ARBA" id="ARBA00023136"/>
    </source>
</evidence>
<keyword evidence="9" id="KW-0472">Membrane</keyword>
<dbReference type="EMBL" id="MU825887">
    <property type="protein sequence ID" value="KAJ7384426.1"/>
    <property type="molecule type" value="Genomic_DNA"/>
</dbReference>
<evidence type="ECO:0000256" key="1">
    <source>
        <dbReference type="ARBA" id="ARBA00004651"/>
    </source>
</evidence>